<reference evidence="1" key="1">
    <citation type="journal article" name="BMC Genomics">
        <title>Long-read sequencing and de novo genome assembly of marine medaka (Oryzias melastigma).</title>
        <authorList>
            <person name="Liang P."/>
            <person name="Saqib H.S.A."/>
            <person name="Ni X."/>
            <person name="Shen Y."/>
        </authorList>
    </citation>
    <scope>NUCLEOTIDE SEQUENCE</scope>
    <source>
        <strain evidence="1">Bigg-433</strain>
    </source>
</reference>
<name>A0A834CJ34_ORYME</name>
<accession>A0A834CJ34</accession>
<evidence type="ECO:0000313" key="1">
    <source>
        <dbReference type="EMBL" id="KAF6728348.1"/>
    </source>
</evidence>
<proteinExistence type="predicted"/>
<sequence>MFGPAVCELHPRHPITKDSCIPKAAGVPDGPRTTATRRRDFLKDKGKVINKIIDFFFSLLESRGLSVQDLGCVKEHKDQGLRRSPDLWRSL</sequence>
<organism evidence="1 2">
    <name type="scientific">Oryzias melastigma</name>
    <name type="common">Marine medaka</name>
    <dbReference type="NCBI Taxonomy" id="30732"/>
    <lineage>
        <taxon>Eukaryota</taxon>
        <taxon>Metazoa</taxon>
        <taxon>Chordata</taxon>
        <taxon>Craniata</taxon>
        <taxon>Vertebrata</taxon>
        <taxon>Euteleostomi</taxon>
        <taxon>Actinopterygii</taxon>
        <taxon>Neopterygii</taxon>
        <taxon>Teleostei</taxon>
        <taxon>Neoteleostei</taxon>
        <taxon>Acanthomorphata</taxon>
        <taxon>Ovalentaria</taxon>
        <taxon>Atherinomorphae</taxon>
        <taxon>Beloniformes</taxon>
        <taxon>Adrianichthyidae</taxon>
        <taxon>Oryziinae</taxon>
        <taxon>Oryzias</taxon>
    </lineage>
</organism>
<evidence type="ECO:0000313" key="2">
    <source>
        <dbReference type="Proteomes" id="UP000646548"/>
    </source>
</evidence>
<gene>
    <name evidence="1" type="ORF">FQA47_014381</name>
</gene>
<dbReference type="EMBL" id="WKFB01000285">
    <property type="protein sequence ID" value="KAF6728348.1"/>
    <property type="molecule type" value="Genomic_DNA"/>
</dbReference>
<dbReference type="AlphaFoldDB" id="A0A834CJ34"/>
<protein>
    <submittedName>
        <fullName evidence="1">Uncharacterized protein</fullName>
    </submittedName>
</protein>
<comment type="caution">
    <text evidence="1">The sequence shown here is derived from an EMBL/GenBank/DDBJ whole genome shotgun (WGS) entry which is preliminary data.</text>
</comment>
<dbReference type="Proteomes" id="UP000646548">
    <property type="component" value="Unassembled WGS sequence"/>
</dbReference>